<dbReference type="InterPro" id="IPR006076">
    <property type="entry name" value="FAD-dep_OxRdtase"/>
</dbReference>
<feature type="domain" description="FAD dependent oxidoreductase" evidence="1">
    <location>
        <begin position="6"/>
        <end position="355"/>
    </location>
</feature>
<dbReference type="Gene3D" id="1.10.10.1100">
    <property type="entry name" value="BFD-like [2Fe-2S]-binding domain"/>
    <property type="match status" value="1"/>
</dbReference>
<dbReference type="Pfam" id="PF04324">
    <property type="entry name" value="Fer2_BFD"/>
    <property type="match status" value="1"/>
</dbReference>
<dbReference type="Gene3D" id="3.30.9.10">
    <property type="entry name" value="D-Amino Acid Oxidase, subunit A, domain 2"/>
    <property type="match status" value="1"/>
</dbReference>
<dbReference type="InterPro" id="IPR007419">
    <property type="entry name" value="BFD-like_2Fe2S-bd_dom"/>
</dbReference>
<dbReference type="RefSeq" id="WP_161159875.1">
    <property type="nucleotide sequence ID" value="NZ_WWSR01000002.1"/>
</dbReference>
<reference evidence="3 4" key="1">
    <citation type="journal article" date="2019" name="Nat. Med.">
        <title>A library of human gut bacterial isolates paired with longitudinal multiomics data enables mechanistic microbiome research.</title>
        <authorList>
            <person name="Poyet M."/>
            <person name="Groussin M."/>
            <person name="Gibbons S.M."/>
            <person name="Avila-Pacheco J."/>
            <person name="Jiang X."/>
            <person name="Kearney S.M."/>
            <person name="Perrotta A.R."/>
            <person name="Berdy B."/>
            <person name="Zhao S."/>
            <person name="Lieberman T.D."/>
            <person name="Swanson P.K."/>
            <person name="Smith M."/>
            <person name="Roesemann S."/>
            <person name="Alexander J.E."/>
            <person name="Rich S.A."/>
            <person name="Livny J."/>
            <person name="Vlamakis H."/>
            <person name="Clish C."/>
            <person name="Bullock K."/>
            <person name="Deik A."/>
            <person name="Scott J."/>
            <person name="Pierce K.A."/>
            <person name="Xavier R.J."/>
            <person name="Alm E.J."/>
        </authorList>
    </citation>
    <scope>NUCLEOTIDE SEQUENCE [LARGE SCALE GENOMIC DNA]</scope>
    <source>
        <strain evidence="3 4">BIOML-A20</strain>
    </source>
</reference>
<gene>
    <name evidence="3" type="ORF">GT464_02270</name>
</gene>
<dbReference type="Proteomes" id="UP000469380">
    <property type="component" value="Unassembled WGS sequence"/>
</dbReference>
<dbReference type="PANTHER" id="PTHR42720:SF1">
    <property type="entry name" value="GLYCEROL 3-PHOSPHATE OXIDASE"/>
    <property type="match status" value="1"/>
</dbReference>
<evidence type="ECO:0000259" key="2">
    <source>
        <dbReference type="Pfam" id="PF04324"/>
    </source>
</evidence>
<evidence type="ECO:0000259" key="1">
    <source>
        <dbReference type="Pfam" id="PF01266"/>
    </source>
</evidence>
<accession>A0A6N9JHD8</accession>
<dbReference type="EMBL" id="WWSR01000002">
    <property type="protein sequence ID" value="MZJ38783.1"/>
    <property type="molecule type" value="Genomic_DNA"/>
</dbReference>
<dbReference type="InterPro" id="IPR041854">
    <property type="entry name" value="BFD-like_2Fe2S-bd_dom_sf"/>
</dbReference>
<evidence type="ECO:0000313" key="4">
    <source>
        <dbReference type="Proteomes" id="UP000469380"/>
    </source>
</evidence>
<dbReference type="AlphaFoldDB" id="A0A6N9JHD8"/>
<dbReference type="CDD" id="cd19946">
    <property type="entry name" value="GlpA-like_Fer2_BFD-like"/>
    <property type="match status" value="1"/>
</dbReference>
<dbReference type="InterPro" id="IPR052745">
    <property type="entry name" value="G3P_Oxidase/Oxidoreductase"/>
</dbReference>
<dbReference type="SUPFAM" id="SSF54373">
    <property type="entry name" value="FAD-linked reductases, C-terminal domain"/>
    <property type="match status" value="1"/>
</dbReference>
<sequence>MTETFDIAIVGAGITGCAIARQLARFDLSICVVEAANDIALGASKANGGLVHAGYDPAPGTVKAQINARGCELYGTWAQELGFLFRRTGSMALGFNDEDRAHLEKLRRNGLANGVPELSIVGPDRIHELEPRASADATCALWCPSTGFVDPFEVAIAALENAVANGVTFMRSTPVESIEVANQGAEAVRFTLTTPAGDVRCRYLINAAGNGAADISHMAGAEEFQMVWRQGNIVVLDKEPRTLMPLYPVPTQVSKGVIVTGTVHGNTVITATAAAREPGDTQTYASDVNALLTGARKLVPDLDTRRVVRAFAGGRPVIQGTNDFFIGQSAVVPGLFQAAGIQSPGVASAPAIAERIELVMREAGVELHERADWNPIRRAPDDFDRAPLARKEELIESDPAWGQIVCRCETVPEAEIVAAIRRQPGAVSVEGVKRRCRAGMGRCQSGFCQSRVVAILARELGCDPSEVLLEDAGSWLVEGPLKGVR</sequence>
<dbReference type="Pfam" id="PF01266">
    <property type="entry name" value="DAO"/>
    <property type="match status" value="1"/>
</dbReference>
<dbReference type="SUPFAM" id="SSF51905">
    <property type="entry name" value="FAD/NAD(P)-binding domain"/>
    <property type="match status" value="1"/>
</dbReference>
<feature type="domain" description="BFD-like [2Fe-2S]-binding" evidence="2">
    <location>
        <begin position="404"/>
        <end position="458"/>
    </location>
</feature>
<organism evidence="3 4">
    <name type="scientific">Collinsella aerofaciens</name>
    <dbReference type="NCBI Taxonomy" id="74426"/>
    <lineage>
        <taxon>Bacteria</taxon>
        <taxon>Bacillati</taxon>
        <taxon>Actinomycetota</taxon>
        <taxon>Coriobacteriia</taxon>
        <taxon>Coriobacteriales</taxon>
        <taxon>Coriobacteriaceae</taxon>
        <taxon>Collinsella</taxon>
    </lineage>
</organism>
<comment type="caution">
    <text evidence="3">The sequence shown here is derived from an EMBL/GenBank/DDBJ whole genome shotgun (WGS) entry which is preliminary data.</text>
</comment>
<dbReference type="Gene3D" id="3.50.50.60">
    <property type="entry name" value="FAD/NAD(P)-binding domain"/>
    <property type="match status" value="1"/>
</dbReference>
<evidence type="ECO:0000313" key="3">
    <source>
        <dbReference type="EMBL" id="MZJ38783.1"/>
    </source>
</evidence>
<dbReference type="PANTHER" id="PTHR42720">
    <property type="entry name" value="GLYCEROL-3-PHOSPHATE DEHYDROGENASE"/>
    <property type="match status" value="1"/>
</dbReference>
<name>A0A6N9JHD8_9ACTN</name>
<protein>
    <submittedName>
        <fullName evidence="3">FAD-dependent oxidoreductase</fullName>
    </submittedName>
</protein>
<dbReference type="InterPro" id="IPR036188">
    <property type="entry name" value="FAD/NAD-bd_sf"/>
</dbReference>
<proteinExistence type="predicted"/>